<dbReference type="Gene3D" id="1.10.3290.10">
    <property type="entry name" value="Fido-like domain"/>
    <property type="match status" value="1"/>
</dbReference>
<dbReference type="InterPro" id="IPR036597">
    <property type="entry name" value="Fido-like_dom_sf"/>
</dbReference>
<dbReference type="SUPFAM" id="SSF140931">
    <property type="entry name" value="Fic-like"/>
    <property type="match status" value="1"/>
</dbReference>
<feature type="domain" description="Fido" evidence="1">
    <location>
        <begin position="59"/>
        <end position="198"/>
    </location>
</feature>
<dbReference type="NCBIfam" id="TIGR02613">
    <property type="entry name" value="mob_myst_B"/>
    <property type="match status" value="1"/>
</dbReference>
<reference evidence="3" key="1">
    <citation type="journal article" date="2019" name="Int. J. Syst. Evol. Microbiol.">
        <title>The Global Catalogue of Microorganisms (GCM) 10K type strain sequencing project: providing services to taxonomists for standard genome sequencing and annotation.</title>
        <authorList>
            <consortium name="The Broad Institute Genomics Platform"/>
            <consortium name="The Broad Institute Genome Sequencing Center for Infectious Disease"/>
            <person name="Wu L."/>
            <person name="Ma J."/>
        </authorList>
    </citation>
    <scope>NUCLEOTIDE SEQUENCE [LARGE SCALE GENOMIC DNA]</scope>
    <source>
        <strain evidence="3">JCM 16601</strain>
    </source>
</reference>
<dbReference type="InterPro" id="IPR013436">
    <property type="entry name" value="Mobile_mystery_prot_B"/>
</dbReference>
<dbReference type="RefSeq" id="WP_259095623.1">
    <property type="nucleotide sequence ID" value="NZ_BAAAZC010000054.1"/>
</dbReference>
<proteinExistence type="predicted"/>
<comment type="caution">
    <text evidence="2">The sequence shown here is derived from an EMBL/GenBank/DDBJ whole genome shotgun (WGS) entry which is preliminary data.</text>
</comment>
<evidence type="ECO:0000313" key="2">
    <source>
        <dbReference type="EMBL" id="GAA3994445.1"/>
    </source>
</evidence>
<dbReference type="PANTHER" id="PTHR13504">
    <property type="entry name" value="FIDO DOMAIN-CONTAINING PROTEIN DDB_G0283145"/>
    <property type="match status" value="1"/>
</dbReference>
<dbReference type="PANTHER" id="PTHR13504:SF39">
    <property type="entry name" value="CELL FILAMENTATION PROTEIN"/>
    <property type="match status" value="1"/>
</dbReference>
<dbReference type="Proteomes" id="UP001500742">
    <property type="component" value="Unassembled WGS sequence"/>
</dbReference>
<dbReference type="Pfam" id="PF02661">
    <property type="entry name" value="Fic"/>
    <property type="match status" value="1"/>
</dbReference>
<protein>
    <submittedName>
        <fullName evidence="2">Mobile mystery protein B</fullName>
    </submittedName>
</protein>
<dbReference type="EMBL" id="BAAAZC010000054">
    <property type="protein sequence ID" value="GAA3994445.1"/>
    <property type="molecule type" value="Genomic_DNA"/>
</dbReference>
<organism evidence="2 3">
    <name type="scientific">Mucilaginibacter dorajii</name>
    <dbReference type="NCBI Taxonomy" id="692994"/>
    <lineage>
        <taxon>Bacteria</taxon>
        <taxon>Pseudomonadati</taxon>
        <taxon>Bacteroidota</taxon>
        <taxon>Sphingobacteriia</taxon>
        <taxon>Sphingobacteriales</taxon>
        <taxon>Sphingobacteriaceae</taxon>
        <taxon>Mucilaginibacter</taxon>
    </lineage>
</organism>
<dbReference type="InterPro" id="IPR040198">
    <property type="entry name" value="Fido_containing"/>
</dbReference>
<dbReference type="PROSITE" id="PS51459">
    <property type="entry name" value="FIDO"/>
    <property type="match status" value="1"/>
</dbReference>
<gene>
    <name evidence="2" type="ORF">GCM10022210_55670</name>
</gene>
<evidence type="ECO:0000259" key="1">
    <source>
        <dbReference type="PROSITE" id="PS51459"/>
    </source>
</evidence>
<accession>A0ABP7R9F1</accession>
<evidence type="ECO:0000313" key="3">
    <source>
        <dbReference type="Proteomes" id="UP001500742"/>
    </source>
</evidence>
<name>A0ABP7R9F1_9SPHI</name>
<keyword evidence="3" id="KW-1185">Reference proteome</keyword>
<dbReference type="InterPro" id="IPR003812">
    <property type="entry name" value="Fido"/>
</dbReference>
<sequence>MGVNFEYQDGQTPLDEEEKEGLLITTITTRAELDEFEQLNIQKAIEWTLTRKFNPGRILTEKFVKELHRRMFGDTWAWAGKFRNTNKNIGVDRFHVSIELRTLLDDTQFWIKNAIYPPNEIAIRFKHRIVKIHCFANGNGRHSRLIADILIEHIFNEPVYSWGSSNLIKADEAREQYLRAIRKADNGDIGLLMLFARS</sequence>